<keyword evidence="2 8" id="KW-0808">Transferase</keyword>
<evidence type="ECO:0000313" key="10">
    <source>
        <dbReference type="EMBL" id="BAQ69983.1"/>
    </source>
</evidence>
<evidence type="ECO:0000256" key="3">
    <source>
        <dbReference type="ARBA" id="ARBA00022723"/>
    </source>
</evidence>
<feature type="binding site" evidence="8">
    <location>
        <begin position="8"/>
        <end position="10"/>
    </location>
    <ligand>
        <name>GTP</name>
        <dbReference type="ChEBI" id="CHEBI:37565"/>
    </ligand>
</feature>
<evidence type="ECO:0000256" key="4">
    <source>
        <dbReference type="ARBA" id="ARBA00022741"/>
    </source>
</evidence>
<evidence type="ECO:0000259" key="9">
    <source>
        <dbReference type="Pfam" id="PF12804"/>
    </source>
</evidence>
<protein>
    <recommendedName>
        <fullName evidence="8">Molybdenum cofactor guanylyltransferase</fullName>
        <shortName evidence="8">MoCo guanylyltransferase</shortName>
        <ecNumber evidence="8">2.7.7.77</ecNumber>
    </recommendedName>
    <alternativeName>
        <fullName evidence="8">GTP:molybdopterin guanylyltransferase</fullName>
    </alternativeName>
    <alternativeName>
        <fullName evidence="8">Mo-MPT guanylyltransferase</fullName>
    </alternativeName>
    <alternativeName>
        <fullName evidence="8">Molybdopterin guanylyltransferase</fullName>
    </alternativeName>
    <alternativeName>
        <fullName evidence="8">Molybdopterin-guanine dinucleotide synthase</fullName>
        <shortName evidence="8">MGD synthase</shortName>
    </alternativeName>
</protein>
<keyword evidence="5 8" id="KW-0460">Magnesium</keyword>
<keyword evidence="7 8" id="KW-0501">Molybdenum cofactor biosynthesis</keyword>
<keyword evidence="10" id="KW-0548">Nucleotidyltransferase</keyword>
<dbReference type="CDD" id="cd02503">
    <property type="entry name" value="MobA"/>
    <property type="match status" value="1"/>
</dbReference>
<dbReference type="GO" id="GO:0005525">
    <property type="term" value="F:GTP binding"/>
    <property type="evidence" value="ECO:0007669"/>
    <property type="project" value="UniProtKB-UniRule"/>
</dbReference>
<dbReference type="SUPFAM" id="SSF53448">
    <property type="entry name" value="Nucleotide-diphospho-sugar transferases"/>
    <property type="match status" value="1"/>
</dbReference>
<feature type="domain" description="MobA-like NTP transferase" evidence="9">
    <location>
        <begin position="5"/>
        <end position="163"/>
    </location>
</feature>
<dbReference type="eggNOG" id="COG0746">
    <property type="taxonomic scope" value="Bacteria"/>
</dbReference>
<comment type="subunit">
    <text evidence="8">Monomer.</text>
</comment>
<evidence type="ECO:0000313" key="11">
    <source>
        <dbReference type="Proteomes" id="UP000064912"/>
    </source>
</evidence>
<dbReference type="PATRIC" id="fig|35806.4.peg.2914"/>
<evidence type="ECO:0000256" key="8">
    <source>
        <dbReference type="HAMAP-Rule" id="MF_00316"/>
    </source>
</evidence>
<dbReference type="PANTHER" id="PTHR19136">
    <property type="entry name" value="MOLYBDENUM COFACTOR GUANYLYLTRANSFERASE"/>
    <property type="match status" value="1"/>
</dbReference>
<evidence type="ECO:0000256" key="6">
    <source>
        <dbReference type="ARBA" id="ARBA00023134"/>
    </source>
</evidence>
<feature type="binding site" evidence="8">
    <location>
        <position position="104"/>
    </location>
    <ligand>
        <name>Mg(2+)</name>
        <dbReference type="ChEBI" id="CHEBI:18420"/>
    </ligand>
</feature>
<keyword evidence="6 8" id="KW-0342">GTP-binding</keyword>
<evidence type="ECO:0000256" key="1">
    <source>
        <dbReference type="ARBA" id="ARBA00022490"/>
    </source>
</evidence>
<accession>A0A0D6B4A6</accession>
<proteinExistence type="inferred from homology"/>
<reference evidence="10 11" key="1">
    <citation type="submission" date="2015-02" db="EMBL/GenBank/DDBJ databases">
        <title>Genome sequene of Rhodovulum sulfidophilum DSM 2351.</title>
        <authorList>
            <person name="Nagao N."/>
        </authorList>
    </citation>
    <scope>NUCLEOTIDE SEQUENCE [LARGE SCALE GENOMIC DNA]</scope>
    <source>
        <strain evidence="10 11">DSM 2351</strain>
    </source>
</reference>
<gene>
    <name evidence="8 10" type="primary">mobA</name>
    <name evidence="10" type="ORF">NHU_02836</name>
</gene>
<dbReference type="Pfam" id="PF12804">
    <property type="entry name" value="NTP_transf_3"/>
    <property type="match status" value="1"/>
</dbReference>
<comment type="domain">
    <text evidence="8">The N-terminal domain determines nucleotide recognition and specific binding, while the C-terminal domain determines the specific binding to the target protein.</text>
</comment>
<dbReference type="GO" id="GO:1902758">
    <property type="term" value="P:bis(molybdopterin guanine dinucleotide)molybdenum biosynthetic process"/>
    <property type="evidence" value="ECO:0007669"/>
    <property type="project" value="TreeGrafter"/>
</dbReference>
<dbReference type="GO" id="GO:0046872">
    <property type="term" value="F:metal ion binding"/>
    <property type="evidence" value="ECO:0007669"/>
    <property type="project" value="UniProtKB-KW"/>
</dbReference>
<comment type="caution">
    <text evidence="8">Lacks conserved residue(s) required for the propagation of feature annotation.</text>
</comment>
<dbReference type="Gene3D" id="3.90.550.10">
    <property type="entry name" value="Spore Coat Polysaccharide Biosynthesis Protein SpsA, Chain A"/>
    <property type="match status" value="1"/>
</dbReference>
<feature type="binding site" evidence="8">
    <location>
        <position position="21"/>
    </location>
    <ligand>
        <name>GTP</name>
        <dbReference type="ChEBI" id="CHEBI:37565"/>
    </ligand>
</feature>
<keyword evidence="1 8" id="KW-0963">Cytoplasm</keyword>
<name>A0A0D6B4A6_RHOSU</name>
<dbReference type="GO" id="GO:0005737">
    <property type="term" value="C:cytoplasm"/>
    <property type="evidence" value="ECO:0007669"/>
    <property type="project" value="UniProtKB-SubCell"/>
</dbReference>
<keyword evidence="4 8" id="KW-0547">Nucleotide-binding</keyword>
<dbReference type="NCBIfam" id="TIGR02665">
    <property type="entry name" value="molyb_mobA"/>
    <property type="match status" value="1"/>
</dbReference>
<comment type="function">
    <text evidence="8">Transfers a GMP moiety from GTP to Mo-molybdopterin (Mo-MPT) cofactor (Moco or molybdenum cofactor) to form Mo-molybdopterin guanine dinucleotide (Mo-MGD) cofactor.</text>
</comment>
<comment type="catalytic activity">
    <reaction evidence="8">
        <text>Mo-molybdopterin + GTP + H(+) = Mo-molybdopterin guanine dinucleotide + diphosphate</text>
        <dbReference type="Rhea" id="RHEA:34243"/>
        <dbReference type="ChEBI" id="CHEBI:15378"/>
        <dbReference type="ChEBI" id="CHEBI:33019"/>
        <dbReference type="ChEBI" id="CHEBI:37565"/>
        <dbReference type="ChEBI" id="CHEBI:71302"/>
        <dbReference type="ChEBI" id="CHEBI:71310"/>
        <dbReference type="EC" id="2.7.7.77"/>
    </reaction>
</comment>
<comment type="cofactor">
    <cofactor evidence="8">
        <name>Mg(2+)</name>
        <dbReference type="ChEBI" id="CHEBI:18420"/>
    </cofactor>
</comment>
<dbReference type="PANTHER" id="PTHR19136:SF81">
    <property type="entry name" value="MOLYBDENUM COFACTOR GUANYLYLTRANSFERASE"/>
    <property type="match status" value="1"/>
</dbReference>
<dbReference type="InterPro" id="IPR029044">
    <property type="entry name" value="Nucleotide-diphossugar_trans"/>
</dbReference>
<dbReference type="EMBL" id="AP014800">
    <property type="protein sequence ID" value="BAQ69983.1"/>
    <property type="molecule type" value="Genomic_DNA"/>
</dbReference>
<feature type="binding site" evidence="8">
    <location>
        <position position="71"/>
    </location>
    <ligand>
        <name>GTP</name>
        <dbReference type="ChEBI" id="CHEBI:37565"/>
    </ligand>
</feature>
<dbReference type="KEGG" id="rsu:NHU_02836"/>
<dbReference type="InterPro" id="IPR025877">
    <property type="entry name" value="MobA-like_NTP_Trfase"/>
</dbReference>
<feature type="binding site" evidence="8">
    <location>
        <position position="104"/>
    </location>
    <ligand>
        <name>GTP</name>
        <dbReference type="ChEBI" id="CHEBI:37565"/>
    </ligand>
</feature>
<dbReference type="GO" id="GO:0061603">
    <property type="term" value="F:molybdenum cofactor guanylyltransferase activity"/>
    <property type="evidence" value="ECO:0007669"/>
    <property type="project" value="UniProtKB-EC"/>
</dbReference>
<organism evidence="10 11">
    <name type="scientific">Rhodovulum sulfidophilum</name>
    <name type="common">Rhodobacter sulfidophilus</name>
    <dbReference type="NCBI Taxonomy" id="35806"/>
    <lineage>
        <taxon>Bacteria</taxon>
        <taxon>Pseudomonadati</taxon>
        <taxon>Pseudomonadota</taxon>
        <taxon>Alphaproteobacteria</taxon>
        <taxon>Rhodobacterales</taxon>
        <taxon>Paracoccaceae</taxon>
        <taxon>Rhodovulum</taxon>
    </lineage>
</organism>
<dbReference type="HAMAP" id="MF_00316">
    <property type="entry name" value="MobA"/>
    <property type="match status" value="1"/>
</dbReference>
<comment type="subcellular location">
    <subcellularLocation>
        <location evidence="8">Cytoplasm</location>
    </subcellularLocation>
</comment>
<keyword evidence="3 8" id="KW-0479">Metal-binding</keyword>
<dbReference type="EC" id="2.7.7.77" evidence="8"/>
<sequence length="203" mass="20364">MRIFGTILAGGQGRRLGGVDKALLRLGSETLLERAAGRLGPQVERLALSANGPEAAYRAAGLAREDAVLPDPPPGDLGPLAGVLAGLDWAGAGGADWLVTAAVDTPFLPCDLVPRLLLAVETAGTAGMAMAASGGRRHPTAALWPVALRDELAAELAGGLRKLGAFGAARGAALAEFATGSGPDPFFNINTAEDLAAAGAALR</sequence>
<dbReference type="Proteomes" id="UP000064912">
    <property type="component" value="Chromosome"/>
</dbReference>
<evidence type="ECO:0000256" key="7">
    <source>
        <dbReference type="ARBA" id="ARBA00023150"/>
    </source>
</evidence>
<comment type="similarity">
    <text evidence="8">Belongs to the MobA family.</text>
</comment>
<evidence type="ECO:0000256" key="2">
    <source>
        <dbReference type="ARBA" id="ARBA00022679"/>
    </source>
</evidence>
<dbReference type="InterPro" id="IPR013482">
    <property type="entry name" value="Molybde_CF_guanTrfase"/>
</dbReference>
<evidence type="ECO:0000256" key="5">
    <source>
        <dbReference type="ARBA" id="ARBA00022842"/>
    </source>
</evidence>
<dbReference type="AlphaFoldDB" id="A0A0D6B4A6"/>